<reference evidence="2" key="1">
    <citation type="journal article" date="2015" name="Proc. Natl. Acad. Sci. U.S.A.">
        <title>Bacterial clade with the ribosomal RNA operon on a small plasmid rather than the chromosome.</title>
        <authorList>
            <person name="Anda M."/>
            <person name="Ohtsubo Y."/>
            <person name="Okubo T."/>
            <person name="Sugawara M."/>
            <person name="Nagata Y."/>
            <person name="Tsuda M."/>
            <person name="Minamisawa K."/>
            <person name="Mitsui H."/>
        </authorList>
    </citation>
    <scope>NUCLEOTIDE SEQUENCE</scope>
    <source>
        <strain evidence="2">JCM 14755</strain>
    </source>
</reference>
<evidence type="ECO:0000313" key="2">
    <source>
        <dbReference type="EMBL" id="BAT27699.1"/>
    </source>
</evidence>
<evidence type="ECO:0000256" key="1">
    <source>
        <dbReference type="SAM" id="Phobius"/>
    </source>
</evidence>
<feature type="transmembrane region" description="Helical" evidence="1">
    <location>
        <begin position="12"/>
        <end position="31"/>
    </location>
</feature>
<keyword evidence="1" id="KW-0812">Transmembrane</keyword>
<feature type="transmembrane region" description="Helical" evidence="1">
    <location>
        <begin position="38"/>
        <end position="56"/>
    </location>
</feature>
<protein>
    <submittedName>
        <fullName evidence="2">Uncharacterized protein</fullName>
    </submittedName>
</protein>
<proteinExistence type="predicted"/>
<keyword evidence="1" id="KW-0472">Membrane</keyword>
<feature type="transmembrane region" description="Helical" evidence="1">
    <location>
        <begin position="62"/>
        <end position="81"/>
    </location>
</feature>
<keyword evidence="1" id="KW-1133">Transmembrane helix</keyword>
<dbReference type="AlphaFoldDB" id="A0A0P0Z1A2"/>
<feature type="transmembrane region" description="Helical" evidence="1">
    <location>
        <begin position="88"/>
        <end position="108"/>
    </location>
</feature>
<dbReference type="EMBL" id="LC066375">
    <property type="protein sequence ID" value="BAT27699.1"/>
    <property type="molecule type" value="Genomic_DNA"/>
</dbReference>
<sequence length="122" mass="12198">MGIVILPRVSVVAWTSLLYAIVSVAGGALGARIAGANLWHGAIAIAISVVVAIGLQALGQSFAVAAAGQIVASILVCLAFGMSVRQMATVVVVSFLASLIVGFLTGFVTGFERGLEQAGQAG</sequence>
<accession>A0A0P0Z1A2</accession>
<organism evidence="2">
    <name type="scientific">Aureimonas frigidaquae</name>
    <dbReference type="NCBI Taxonomy" id="424757"/>
    <lineage>
        <taxon>Bacteria</taxon>
        <taxon>Pseudomonadati</taxon>
        <taxon>Pseudomonadota</taxon>
        <taxon>Alphaproteobacteria</taxon>
        <taxon>Hyphomicrobiales</taxon>
        <taxon>Aurantimonadaceae</taxon>
        <taxon>Aureimonas</taxon>
    </lineage>
</organism>
<name>A0A0P0Z1A2_9HYPH</name>